<dbReference type="Pfam" id="PF00185">
    <property type="entry name" value="OTCace"/>
    <property type="match status" value="1"/>
</dbReference>
<dbReference type="GO" id="GO:0016597">
    <property type="term" value="F:amino acid binding"/>
    <property type="evidence" value="ECO:0007669"/>
    <property type="project" value="InterPro"/>
</dbReference>
<dbReference type="SUPFAM" id="SSF53671">
    <property type="entry name" value="Aspartate/ornithine carbamoyltransferase"/>
    <property type="match status" value="1"/>
</dbReference>
<dbReference type="AlphaFoldDB" id="A0A517ZRQ7"/>
<dbReference type="GO" id="GO:0004585">
    <property type="term" value="F:ornithine carbamoyltransferase activity"/>
    <property type="evidence" value="ECO:0007669"/>
    <property type="project" value="UniProtKB-UniRule"/>
</dbReference>
<dbReference type="GO" id="GO:0042450">
    <property type="term" value="P:L-arginine biosynthetic process via ornithine"/>
    <property type="evidence" value="ECO:0007669"/>
    <property type="project" value="UniProtKB-UniRule"/>
</dbReference>
<dbReference type="PANTHER" id="PTHR45753">
    <property type="entry name" value="ORNITHINE CARBAMOYLTRANSFERASE, MITOCHONDRIAL"/>
    <property type="match status" value="1"/>
</dbReference>
<evidence type="ECO:0000259" key="8">
    <source>
        <dbReference type="Pfam" id="PF02729"/>
    </source>
</evidence>
<dbReference type="InterPro" id="IPR006130">
    <property type="entry name" value="Asp/Orn_carbamoylTrfase"/>
</dbReference>
<evidence type="ECO:0000256" key="3">
    <source>
        <dbReference type="ARBA" id="ARBA00022679"/>
    </source>
</evidence>
<evidence type="ECO:0000256" key="1">
    <source>
        <dbReference type="ARBA" id="ARBA00007805"/>
    </source>
</evidence>
<sequence length="307" mass="33354">MRHLDTLLNFSTDDVQEIFAIADELKSQSLQGNREPRLAGSVLTMLFEKPSLRTRISFEAAMAHLGGTCIFLSTAEAGLNGRESAVDVARVLGGYSDFVVMRTFEQSLIDQFAQHAGCAVINGLSNDSHPCQALTDFFTMREEFGSLAGRRVTYIGDGNNVAKSLAICAGLLKVPYVVSSPAGYELTPDFLQQLKRTIPDVDITLIEDPHAAVNDADVVYTDVWASMGQESESNARKQIFGPYRVDADLMAAAATGAKFMHCLPAKRGLECTDEVIDGPTSIAFQQAENRMHIAKGVLAWLSNVNAK</sequence>
<dbReference type="Proteomes" id="UP000319383">
    <property type="component" value="Chromosome"/>
</dbReference>
<dbReference type="Pfam" id="PF02729">
    <property type="entry name" value="OTCace_N"/>
    <property type="match status" value="1"/>
</dbReference>
<name>A0A517ZRQ7_9PLAN</name>
<evidence type="ECO:0000256" key="2">
    <source>
        <dbReference type="ARBA" id="ARBA00013007"/>
    </source>
</evidence>
<evidence type="ECO:0000256" key="5">
    <source>
        <dbReference type="NCBIfam" id="TIGR00658"/>
    </source>
</evidence>
<dbReference type="RefSeq" id="WP_145377582.1">
    <property type="nucleotide sequence ID" value="NZ_CP036276.1"/>
</dbReference>
<comment type="similarity">
    <text evidence="1">Belongs to the aspartate/ornithine carbamoyltransferase superfamily. OTCase family.</text>
</comment>
<dbReference type="InterPro" id="IPR006131">
    <property type="entry name" value="Asp_carbamoyltransf_Asp/Orn-bd"/>
</dbReference>
<dbReference type="GO" id="GO:0019240">
    <property type="term" value="P:citrulline biosynthetic process"/>
    <property type="evidence" value="ECO:0007669"/>
    <property type="project" value="TreeGrafter"/>
</dbReference>
<dbReference type="FunFam" id="3.40.50.1370:FF:000008">
    <property type="entry name" value="Ornithine carbamoyltransferase"/>
    <property type="match status" value="1"/>
</dbReference>
<dbReference type="KEGG" id="sdyn:Mal52_36610"/>
<reference evidence="9 10" key="1">
    <citation type="submission" date="2019-02" db="EMBL/GenBank/DDBJ databases">
        <title>Deep-cultivation of Planctomycetes and their phenomic and genomic characterization uncovers novel biology.</title>
        <authorList>
            <person name="Wiegand S."/>
            <person name="Jogler M."/>
            <person name="Boedeker C."/>
            <person name="Pinto D."/>
            <person name="Vollmers J."/>
            <person name="Rivas-Marin E."/>
            <person name="Kohn T."/>
            <person name="Peeters S.H."/>
            <person name="Heuer A."/>
            <person name="Rast P."/>
            <person name="Oberbeckmann S."/>
            <person name="Bunk B."/>
            <person name="Jeske O."/>
            <person name="Meyerdierks A."/>
            <person name="Storesund J.E."/>
            <person name="Kallscheuer N."/>
            <person name="Luecker S."/>
            <person name="Lage O.M."/>
            <person name="Pohl T."/>
            <person name="Merkel B.J."/>
            <person name="Hornburger P."/>
            <person name="Mueller R.-W."/>
            <person name="Bruemmer F."/>
            <person name="Labrenz M."/>
            <person name="Spormann A.M."/>
            <person name="Op den Camp H."/>
            <person name="Overmann J."/>
            <person name="Amann R."/>
            <person name="Jetten M.S.M."/>
            <person name="Mascher T."/>
            <person name="Medema M.H."/>
            <person name="Devos D.P."/>
            <person name="Kaster A.-K."/>
            <person name="Ovreas L."/>
            <person name="Rohde M."/>
            <person name="Galperin M.Y."/>
            <person name="Jogler C."/>
        </authorList>
    </citation>
    <scope>NUCLEOTIDE SEQUENCE [LARGE SCALE GENOMIC DNA]</scope>
    <source>
        <strain evidence="9 10">Mal52</strain>
    </source>
</reference>
<protein>
    <recommendedName>
        <fullName evidence="2 5">Ornithine carbamoyltransferase</fullName>
        <ecNumber evidence="2 5">2.1.3.3</ecNumber>
    </recommendedName>
</protein>
<proteinExistence type="inferred from homology"/>
<dbReference type="NCBIfam" id="TIGR00658">
    <property type="entry name" value="orni_carb_tr"/>
    <property type="match status" value="1"/>
</dbReference>
<dbReference type="EC" id="2.1.3.3" evidence="2 5"/>
<dbReference type="PRINTS" id="PR00100">
    <property type="entry name" value="AOTCASE"/>
</dbReference>
<dbReference type="PANTHER" id="PTHR45753:SF3">
    <property type="entry name" value="ORNITHINE TRANSCARBAMYLASE, MITOCHONDRIAL"/>
    <property type="match status" value="1"/>
</dbReference>
<dbReference type="InterPro" id="IPR036901">
    <property type="entry name" value="Asp/Orn_carbamoylTrfase_sf"/>
</dbReference>
<gene>
    <name evidence="9" type="primary">argF</name>
    <name evidence="9" type="ORF">Mal52_36610</name>
</gene>
<comment type="catalytic activity">
    <reaction evidence="4">
        <text>carbamoyl phosphate + L-ornithine = L-citrulline + phosphate + H(+)</text>
        <dbReference type="Rhea" id="RHEA:19513"/>
        <dbReference type="ChEBI" id="CHEBI:15378"/>
        <dbReference type="ChEBI" id="CHEBI:43474"/>
        <dbReference type="ChEBI" id="CHEBI:46911"/>
        <dbReference type="ChEBI" id="CHEBI:57743"/>
        <dbReference type="ChEBI" id="CHEBI:58228"/>
        <dbReference type="EC" id="2.1.3.3"/>
    </reaction>
</comment>
<dbReference type="PRINTS" id="PR00102">
    <property type="entry name" value="OTCASE"/>
</dbReference>
<evidence type="ECO:0000256" key="4">
    <source>
        <dbReference type="ARBA" id="ARBA00048772"/>
    </source>
</evidence>
<keyword evidence="10" id="KW-1185">Reference proteome</keyword>
<evidence type="ECO:0000313" key="9">
    <source>
        <dbReference type="EMBL" id="QDU45171.1"/>
    </source>
</evidence>
<dbReference type="InterPro" id="IPR006132">
    <property type="entry name" value="Asp/Orn_carbamoyltranf_P-bd"/>
</dbReference>
<evidence type="ECO:0000313" key="10">
    <source>
        <dbReference type="Proteomes" id="UP000319383"/>
    </source>
</evidence>
<feature type="domain" description="Aspartate/ornithine carbamoyltransferase Asp/Orn-binding" evidence="7">
    <location>
        <begin position="149"/>
        <end position="301"/>
    </location>
</feature>
<evidence type="ECO:0000256" key="6">
    <source>
        <dbReference type="RuleBase" id="RU003634"/>
    </source>
</evidence>
<organism evidence="9 10">
    <name type="scientific">Symmachiella dynata</name>
    <dbReference type="NCBI Taxonomy" id="2527995"/>
    <lineage>
        <taxon>Bacteria</taxon>
        <taxon>Pseudomonadati</taxon>
        <taxon>Planctomycetota</taxon>
        <taxon>Planctomycetia</taxon>
        <taxon>Planctomycetales</taxon>
        <taxon>Planctomycetaceae</taxon>
        <taxon>Symmachiella</taxon>
    </lineage>
</organism>
<dbReference type="NCBIfam" id="NF001986">
    <property type="entry name" value="PRK00779.1"/>
    <property type="match status" value="1"/>
</dbReference>
<dbReference type="Gene3D" id="3.40.50.1370">
    <property type="entry name" value="Aspartate/ornithine carbamoyltransferase"/>
    <property type="match status" value="2"/>
</dbReference>
<keyword evidence="3 6" id="KW-0808">Transferase</keyword>
<accession>A0A517ZRQ7</accession>
<dbReference type="EMBL" id="CP036276">
    <property type="protein sequence ID" value="QDU45171.1"/>
    <property type="molecule type" value="Genomic_DNA"/>
</dbReference>
<dbReference type="InterPro" id="IPR002292">
    <property type="entry name" value="Orn/put_carbamltrans"/>
</dbReference>
<evidence type="ECO:0000259" key="7">
    <source>
        <dbReference type="Pfam" id="PF00185"/>
    </source>
</evidence>
<feature type="domain" description="Aspartate/ornithine carbamoyltransferase carbamoyl-P binding" evidence="8">
    <location>
        <begin position="2"/>
        <end position="142"/>
    </location>
</feature>